<dbReference type="Proteomes" id="UP000677152">
    <property type="component" value="Chromosome"/>
</dbReference>
<accession>A0AA45LAP7</accession>
<evidence type="ECO:0000313" key="2">
    <source>
        <dbReference type="Proteomes" id="UP000677152"/>
    </source>
</evidence>
<dbReference type="EMBL" id="CP073249">
    <property type="protein sequence ID" value="QUF06804.1"/>
    <property type="molecule type" value="Genomic_DNA"/>
</dbReference>
<protein>
    <submittedName>
        <fullName evidence="1">Uncharacterized protein</fullName>
    </submittedName>
</protein>
<organism evidence="1 2">
    <name type="scientific">Actinosynnema pretiosum subsp. pretiosum</name>
    <dbReference type="NCBI Taxonomy" id="103721"/>
    <lineage>
        <taxon>Bacteria</taxon>
        <taxon>Bacillati</taxon>
        <taxon>Actinomycetota</taxon>
        <taxon>Actinomycetes</taxon>
        <taxon>Pseudonocardiales</taxon>
        <taxon>Pseudonocardiaceae</taxon>
        <taxon>Actinosynnema</taxon>
    </lineage>
</organism>
<gene>
    <name evidence="1" type="ORF">KCV87_12580</name>
</gene>
<dbReference type="AlphaFoldDB" id="A0AA45LAP7"/>
<reference evidence="1" key="1">
    <citation type="submission" date="2021-04" db="EMBL/GenBank/DDBJ databases">
        <title>Genomic sequence of Actinosynnema pretiosum subsp. pretiosum ATCC 31280 (C-14919).</title>
        <authorList>
            <person name="Bai L."/>
            <person name="Wang X."/>
            <person name="Xiao Y."/>
        </authorList>
    </citation>
    <scope>NUCLEOTIDE SEQUENCE</scope>
    <source>
        <strain evidence="1">ATCC 31280</strain>
    </source>
</reference>
<sequence>MTTHRLLPTEDVSDDLADAETLLVWTPDRRWRSWTCPACGCTQASYHLPRDLPLCAGCVRRRREGKALLSAFEVWQEVLASPEVKAAGASGRPEASASAPVLPRKAGLLRLSGDLVRWMF</sequence>
<name>A0AA45LAP7_9PSEU</name>
<evidence type="ECO:0000313" key="1">
    <source>
        <dbReference type="EMBL" id="QUF06804.1"/>
    </source>
</evidence>
<proteinExistence type="predicted"/>